<dbReference type="InterPro" id="IPR022742">
    <property type="entry name" value="Hydrolase_4"/>
</dbReference>
<keyword evidence="1" id="KW-1133">Transmembrane helix</keyword>
<dbReference type="Pfam" id="PF12146">
    <property type="entry name" value="Hydrolase_4"/>
    <property type="match status" value="1"/>
</dbReference>
<feature type="transmembrane region" description="Helical" evidence="1">
    <location>
        <begin position="6"/>
        <end position="31"/>
    </location>
</feature>
<evidence type="ECO:0000259" key="2">
    <source>
        <dbReference type="Pfam" id="PF12146"/>
    </source>
</evidence>
<dbReference type="OrthoDB" id="9776685at2"/>
<keyword evidence="4" id="KW-1185">Reference proteome</keyword>
<dbReference type="SUPFAM" id="SSF53474">
    <property type="entry name" value="alpha/beta-Hydrolases"/>
    <property type="match status" value="1"/>
</dbReference>
<dbReference type="RefSeq" id="WP_125983038.1">
    <property type="nucleotide sequence ID" value="NZ_NGJS01000002.1"/>
</dbReference>
<name>A0A430A115_9ENTE</name>
<proteinExistence type="predicted"/>
<keyword evidence="3" id="KW-0378">Hydrolase</keyword>
<dbReference type="InterPro" id="IPR052920">
    <property type="entry name" value="DNA-binding_regulatory"/>
</dbReference>
<gene>
    <name evidence="3" type="ORF">CBF37_01940</name>
</gene>
<evidence type="ECO:0000256" key="1">
    <source>
        <dbReference type="SAM" id="Phobius"/>
    </source>
</evidence>
<dbReference type="EMBL" id="NGJS01000002">
    <property type="protein sequence ID" value="RSU00086.1"/>
    <property type="molecule type" value="Genomic_DNA"/>
</dbReference>
<evidence type="ECO:0000313" key="4">
    <source>
        <dbReference type="Proteomes" id="UP000287857"/>
    </source>
</evidence>
<evidence type="ECO:0000313" key="3">
    <source>
        <dbReference type="EMBL" id="RSU00086.1"/>
    </source>
</evidence>
<feature type="domain" description="Serine aminopeptidase S33" evidence="2">
    <location>
        <begin position="102"/>
        <end position="204"/>
    </location>
</feature>
<dbReference type="InterPro" id="IPR029058">
    <property type="entry name" value="AB_hydrolase_fold"/>
</dbReference>
<sequence>MKVFTIIIIGIFIMVIILTATAADFFINVALFRDSKWFEKTGHKMMNPDNFATVQTEYNVVEQKQLSIGSLFWDNDIAQDYWLEADDEKLYARLFKTSKPTHEWVICVHGYRSNGKRDMSYTAYRFYEQGYQCLVPDLRAHGKSSGNIIGMGWLDRLDIEKWISEIIKLDAEAKIILFGGSMGASTVMMVSGDNLPENVVGIIADCGYSSVYAEFGAMLSSALKLPKFPILTFANIFARRKVGYSLKTASAVKQLEKNKRPILFIHGTGDKFVPHQMMYDNMEAASGVKESLVIEGAPHLSSAIYEPEHYYETVFEFIQRYC</sequence>
<dbReference type="Proteomes" id="UP000287857">
    <property type="component" value="Unassembled WGS sequence"/>
</dbReference>
<dbReference type="AlphaFoldDB" id="A0A430A115"/>
<organism evidence="3 4">
    <name type="scientific">Vagococcus vulneris</name>
    <dbReference type="NCBI Taxonomy" id="1977869"/>
    <lineage>
        <taxon>Bacteria</taxon>
        <taxon>Bacillati</taxon>
        <taxon>Bacillota</taxon>
        <taxon>Bacilli</taxon>
        <taxon>Lactobacillales</taxon>
        <taxon>Enterococcaceae</taxon>
        <taxon>Vagococcus</taxon>
    </lineage>
</organism>
<dbReference type="PANTHER" id="PTHR43358:SF4">
    <property type="entry name" value="ALPHA_BETA HYDROLASE FOLD-1 DOMAIN-CONTAINING PROTEIN"/>
    <property type="match status" value="1"/>
</dbReference>
<keyword evidence="1" id="KW-0812">Transmembrane</keyword>
<reference evidence="3 4" key="1">
    <citation type="submission" date="2017-05" db="EMBL/GenBank/DDBJ databases">
        <title>Vagococcus spp. assemblies.</title>
        <authorList>
            <person name="Gulvik C.A."/>
        </authorList>
    </citation>
    <scope>NUCLEOTIDE SEQUENCE [LARGE SCALE GENOMIC DNA]</scope>
    <source>
        <strain evidence="3 4">SS1995</strain>
    </source>
</reference>
<keyword evidence="1" id="KW-0472">Membrane</keyword>
<dbReference type="Gene3D" id="3.40.50.1820">
    <property type="entry name" value="alpha/beta hydrolase"/>
    <property type="match status" value="1"/>
</dbReference>
<dbReference type="PANTHER" id="PTHR43358">
    <property type="entry name" value="ALPHA/BETA-HYDROLASE"/>
    <property type="match status" value="1"/>
</dbReference>
<protein>
    <submittedName>
        <fullName evidence="3">Alpha/beta hydrolase</fullName>
    </submittedName>
</protein>
<accession>A0A430A115</accession>
<dbReference type="GO" id="GO:0016787">
    <property type="term" value="F:hydrolase activity"/>
    <property type="evidence" value="ECO:0007669"/>
    <property type="project" value="UniProtKB-KW"/>
</dbReference>
<comment type="caution">
    <text evidence="3">The sequence shown here is derived from an EMBL/GenBank/DDBJ whole genome shotgun (WGS) entry which is preliminary data.</text>
</comment>